<reference evidence="3" key="1">
    <citation type="submission" date="2022-07" db="EMBL/GenBank/DDBJ databases">
        <title>Parvularcula maris sp. nov., an algicidal bacterium isolated from seawater.</title>
        <authorList>
            <person name="Li F."/>
        </authorList>
    </citation>
    <scope>NUCLEOTIDE SEQUENCE</scope>
    <source>
        <strain evidence="3">BGMRC 0090</strain>
    </source>
</reference>
<dbReference type="Pfam" id="PF10276">
    <property type="entry name" value="zf-CHCC"/>
    <property type="match status" value="1"/>
</dbReference>
<keyword evidence="3" id="KW-0479">Metal-binding</keyword>
<name>A0A9X2LAW6_9PROT</name>
<dbReference type="Gene3D" id="2.60.260.40">
    <property type="entry name" value="q5lls5 like domains"/>
    <property type="match status" value="1"/>
</dbReference>
<comment type="caution">
    <text evidence="3">The sequence shown here is derived from an EMBL/GenBank/DDBJ whole genome shotgun (WGS) entry which is preliminary data.</text>
</comment>
<evidence type="ECO:0000259" key="2">
    <source>
        <dbReference type="Pfam" id="PF10276"/>
    </source>
</evidence>
<evidence type="ECO:0000313" key="4">
    <source>
        <dbReference type="Proteomes" id="UP001142610"/>
    </source>
</evidence>
<dbReference type="AlphaFoldDB" id="A0A9X2LAW6"/>
<dbReference type="EMBL" id="JANIBC010000015">
    <property type="protein sequence ID" value="MCQ8186297.1"/>
    <property type="molecule type" value="Genomic_DNA"/>
</dbReference>
<organism evidence="3 4">
    <name type="scientific">Parvularcula maris</name>
    <dbReference type="NCBI Taxonomy" id="2965077"/>
    <lineage>
        <taxon>Bacteria</taxon>
        <taxon>Pseudomonadati</taxon>
        <taxon>Pseudomonadota</taxon>
        <taxon>Alphaproteobacteria</taxon>
        <taxon>Parvularculales</taxon>
        <taxon>Parvularculaceae</taxon>
        <taxon>Parvularcula</taxon>
    </lineage>
</organism>
<gene>
    <name evidence="3" type="ORF">NOG11_12985</name>
</gene>
<sequence>MASPFADKLPVHKRPRTLDEVIDEVMHRSDSLEVVFVGDRRVACMGSGGALGHPKTFYTIGDKGYAECGYCDRVFVLDPEREGEVMADFTEERERARNATAKALPGDGITESATPPPGENLGVSGGSGA</sequence>
<keyword evidence="3" id="KW-0863">Zinc-finger</keyword>
<accession>A0A9X2LAW6</accession>
<evidence type="ECO:0000313" key="3">
    <source>
        <dbReference type="EMBL" id="MCQ8186297.1"/>
    </source>
</evidence>
<dbReference type="Proteomes" id="UP001142610">
    <property type="component" value="Unassembled WGS sequence"/>
</dbReference>
<protein>
    <submittedName>
        <fullName evidence="3">Zinc-finger domain-containing protein</fullName>
    </submittedName>
</protein>
<dbReference type="GO" id="GO:0008270">
    <property type="term" value="F:zinc ion binding"/>
    <property type="evidence" value="ECO:0007669"/>
    <property type="project" value="UniProtKB-KW"/>
</dbReference>
<dbReference type="RefSeq" id="WP_256620204.1">
    <property type="nucleotide sequence ID" value="NZ_JANIBC010000015.1"/>
</dbReference>
<dbReference type="InterPro" id="IPR019401">
    <property type="entry name" value="Znf_CHCC"/>
</dbReference>
<keyword evidence="4" id="KW-1185">Reference proteome</keyword>
<feature type="domain" description="Zinc finger CHCC-type" evidence="2">
    <location>
        <begin position="40"/>
        <end position="75"/>
    </location>
</feature>
<evidence type="ECO:0000256" key="1">
    <source>
        <dbReference type="SAM" id="MobiDB-lite"/>
    </source>
</evidence>
<proteinExistence type="predicted"/>
<keyword evidence="3" id="KW-0862">Zinc</keyword>
<feature type="region of interest" description="Disordered" evidence="1">
    <location>
        <begin position="92"/>
        <end position="129"/>
    </location>
</feature>